<evidence type="ECO:0000313" key="2">
    <source>
        <dbReference type="Proteomes" id="UP000002059"/>
    </source>
</evidence>
<keyword evidence="2" id="KW-1185">Reference proteome</keyword>
<gene>
    <name evidence="1" type="ORF">PAAG_00553</name>
</gene>
<dbReference type="KEGG" id="pbl:PAAG_00553"/>
<dbReference type="Proteomes" id="UP000002059">
    <property type="component" value="Partially assembled WGS sequence"/>
</dbReference>
<reference evidence="1 2" key="1">
    <citation type="journal article" date="2011" name="PLoS Genet.">
        <title>Comparative genomic analysis of human fungal pathogens causing paracoccidioidomycosis.</title>
        <authorList>
            <person name="Desjardins C.A."/>
            <person name="Champion M.D."/>
            <person name="Holder J.W."/>
            <person name="Muszewska A."/>
            <person name="Goldberg J."/>
            <person name="Bailao A.M."/>
            <person name="Brigido M.M."/>
            <person name="Ferreira M.E."/>
            <person name="Garcia A.M."/>
            <person name="Grynberg M."/>
            <person name="Gujja S."/>
            <person name="Heiman D.I."/>
            <person name="Henn M.R."/>
            <person name="Kodira C.D."/>
            <person name="Leon-Narvaez H."/>
            <person name="Longo L.V."/>
            <person name="Ma L.J."/>
            <person name="Malavazi I."/>
            <person name="Matsuo A.L."/>
            <person name="Morais F.V."/>
            <person name="Pereira M."/>
            <person name="Rodriguez-Brito S."/>
            <person name="Sakthikumar S."/>
            <person name="Salem-Izacc S.M."/>
            <person name="Sykes S.M."/>
            <person name="Teixeira M.M."/>
            <person name="Vallejo M.C."/>
            <person name="Walter M.E."/>
            <person name="Yandava C."/>
            <person name="Young S."/>
            <person name="Zeng Q."/>
            <person name="Zucker J."/>
            <person name="Felipe M.S."/>
            <person name="Goldman G.H."/>
            <person name="Haas B.J."/>
            <person name="McEwen J.G."/>
            <person name="Nino-Vega G."/>
            <person name="Puccia R."/>
            <person name="San-Blas G."/>
            <person name="Soares C.M."/>
            <person name="Birren B.W."/>
            <person name="Cuomo C.A."/>
        </authorList>
    </citation>
    <scope>NUCLEOTIDE SEQUENCE [LARGE SCALE GENOMIC DNA]</scope>
    <source>
        <strain evidence="2">ATCC MYA-826 / Pb01</strain>
    </source>
</reference>
<sequence>MSNVISLCKSLTGGLEKADVLLLKLISKNVLYYGIYQPHCNLGYCSPKSSEDDIDRALRSRMASTQYMDNTPIDPFAEGTLMTIAGKIGRTYPCVFIFQ</sequence>
<name>C1GPV8_PARBA</name>
<accession>C1GPV8</accession>
<dbReference type="HOGENOM" id="CLU_2321040_0_0_1"/>
<proteinExistence type="predicted"/>
<dbReference type="AlphaFoldDB" id="C1GPV8"/>
<dbReference type="RefSeq" id="XP_015700392.1">
    <property type="nucleotide sequence ID" value="XM_015844057.1"/>
</dbReference>
<protein>
    <submittedName>
        <fullName evidence="1">Uncharacterized protein</fullName>
    </submittedName>
</protein>
<dbReference type="VEuPathDB" id="FungiDB:PAAG_00553"/>
<organism evidence="1 2">
    <name type="scientific">Paracoccidioides lutzii (strain ATCC MYA-826 / Pb01)</name>
    <name type="common">Paracoccidioides brasiliensis</name>
    <dbReference type="NCBI Taxonomy" id="502779"/>
    <lineage>
        <taxon>Eukaryota</taxon>
        <taxon>Fungi</taxon>
        <taxon>Dikarya</taxon>
        <taxon>Ascomycota</taxon>
        <taxon>Pezizomycotina</taxon>
        <taxon>Eurotiomycetes</taxon>
        <taxon>Eurotiomycetidae</taxon>
        <taxon>Onygenales</taxon>
        <taxon>Ajellomycetaceae</taxon>
        <taxon>Paracoccidioides</taxon>
    </lineage>
</organism>
<dbReference type="GeneID" id="9101145"/>
<dbReference type="EMBL" id="KN293992">
    <property type="protein sequence ID" value="EEH36230.2"/>
    <property type="molecule type" value="Genomic_DNA"/>
</dbReference>
<evidence type="ECO:0000313" key="1">
    <source>
        <dbReference type="EMBL" id="EEH36230.2"/>
    </source>
</evidence>